<reference evidence="2" key="1">
    <citation type="submission" date="2022-11" db="UniProtKB">
        <authorList>
            <consortium name="WormBaseParasite"/>
        </authorList>
    </citation>
    <scope>IDENTIFICATION</scope>
</reference>
<organism evidence="1 2">
    <name type="scientific">Panagrolaimus sp. ES5</name>
    <dbReference type="NCBI Taxonomy" id="591445"/>
    <lineage>
        <taxon>Eukaryota</taxon>
        <taxon>Metazoa</taxon>
        <taxon>Ecdysozoa</taxon>
        <taxon>Nematoda</taxon>
        <taxon>Chromadorea</taxon>
        <taxon>Rhabditida</taxon>
        <taxon>Tylenchina</taxon>
        <taxon>Panagrolaimomorpha</taxon>
        <taxon>Panagrolaimoidea</taxon>
        <taxon>Panagrolaimidae</taxon>
        <taxon>Panagrolaimus</taxon>
    </lineage>
</organism>
<proteinExistence type="predicted"/>
<evidence type="ECO:0000313" key="1">
    <source>
        <dbReference type="Proteomes" id="UP000887579"/>
    </source>
</evidence>
<sequence length="421" mass="46855">MFFIYGGSFIVGDTKTYGYKIISDNIVSQGIIVENCFFSTDNDPNFSGNLGLWDQLEALKFINTVIHDFGGDKNRITIVGQSAGAASVSLLSLNEEANDLFSQSISMSGSAFSQWATKNNISEIALKVAEKLGCDLNGPPKIKECLKSKNITDFQAAILPYIQFSDPVDLNPVPIGPKLDGDFIKARTLEEALQKAPKKPSLIGVCSQENVLYALSMPGSTTPPGKYFGHLPESVSNYSKTNLEEFVTVVLAKEKYFGKNVDAFVKEVMSDVHFNIPALREAILKAKNQYPTYFYLFDYNIDSSDNSSKYVQGSAHIEDVVTLFGSLYKEVKIDKNGKKVQKQFAELIENFVKTGIPSMGTINVPRIIPNSFKYIQINKKPSIKADLWKHRLEFWNNIGNKYGFDLASGEQIKNNSFKQEL</sequence>
<dbReference type="Proteomes" id="UP000887579">
    <property type="component" value="Unplaced"/>
</dbReference>
<protein>
    <submittedName>
        <fullName evidence="2">Carboxylic ester hydrolase</fullName>
    </submittedName>
</protein>
<accession>A0AC34FH62</accession>
<evidence type="ECO:0000313" key="2">
    <source>
        <dbReference type="WBParaSite" id="ES5_v2.g16666.t1"/>
    </source>
</evidence>
<dbReference type="WBParaSite" id="ES5_v2.g16666.t1">
    <property type="protein sequence ID" value="ES5_v2.g16666.t1"/>
    <property type="gene ID" value="ES5_v2.g16666"/>
</dbReference>
<name>A0AC34FH62_9BILA</name>